<dbReference type="Pfam" id="PF00535">
    <property type="entry name" value="Glycos_transf_2"/>
    <property type="match status" value="1"/>
</dbReference>
<evidence type="ECO:0000313" key="8">
    <source>
        <dbReference type="Proteomes" id="UP000237771"/>
    </source>
</evidence>
<dbReference type="RefSeq" id="WP_072944308.1">
    <property type="nucleotide sequence ID" value="NZ_FQWO01000008.1"/>
</dbReference>
<dbReference type="EMBL" id="PVUB01000013">
    <property type="protein sequence ID" value="PRZ20081.1"/>
    <property type="molecule type" value="Genomic_DNA"/>
</dbReference>
<comment type="similarity">
    <text evidence="1">Belongs to the glycosyltransferase 2 family.</text>
</comment>
<dbReference type="OrthoDB" id="9771846at2"/>
<dbReference type="EMBL" id="FQWO01000008">
    <property type="protein sequence ID" value="SHH14486.1"/>
    <property type="molecule type" value="Genomic_DNA"/>
</dbReference>
<protein>
    <submittedName>
        <fullName evidence="5">GT2 family glycosyltransferase</fullName>
    </submittedName>
    <submittedName>
        <fullName evidence="6">Glycosyltransferase, GT2 family</fullName>
    </submittedName>
</protein>
<sequence>MRQIYVIVVTCNGIKWIEECLKSVLSSSIPVSLIVVDNSSSDTTIDFIKTSFPDVILLEQKENLGFGKANNIGIAYALKQNPDFVFLLNQDAKIEKVTIETLIRISESNADLGILTPLHLNWLGNGLEFGFYNEKLFSDLLLNQELKEFYLEDKFINASAWLLPVNTLNIVGGFDPIFFHYGEDVNYCQRVLFHGLKLVIVPKVKIFHDTTNNGVFEKNDKSQQLMIDERYFMNQTIIKFGDVNRLDYKLYEKFKTKFIFRTLYSLLLFDLTKAGEDFRKYKILTRLKIKESYLKNSKEGRHHF</sequence>
<feature type="domain" description="Glycosyltransferase 2-like" evidence="4">
    <location>
        <begin position="6"/>
        <end position="109"/>
    </location>
</feature>
<evidence type="ECO:0000256" key="1">
    <source>
        <dbReference type="ARBA" id="ARBA00006739"/>
    </source>
</evidence>
<dbReference type="InterPro" id="IPR001173">
    <property type="entry name" value="Glyco_trans_2-like"/>
</dbReference>
<keyword evidence="8" id="KW-1185">Reference proteome</keyword>
<dbReference type="GO" id="GO:0016757">
    <property type="term" value="F:glycosyltransferase activity"/>
    <property type="evidence" value="ECO:0007669"/>
    <property type="project" value="UniProtKB-KW"/>
</dbReference>
<dbReference type="SUPFAM" id="SSF53448">
    <property type="entry name" value="Nucleotide-diphospho-sugar transferases"/>
    <property type="match status" value="1"/>
</dbReference>
<keyword evidence="2" id="KW-0328">Glycosyltransferase</keyword>
<gene>
    <name evidence="5" type="ORF">BC624_11341</name>
    <name evidence="6" type="ORF">SAMN05443373_10834</name>
</gene>
<evidence type="ECO:0000313" key="5">
    <source>
        <dbReference type="EMBL" id="PRZ20081.1"/>
    </source>
</evidence>
<reference evidence="5 8" key="3">
    <citation type="submission" date="2018-03" db="EMBL/GenBank/DDBJ databases">
        <title>Genomic Encyclopedia of Archaeal and Bacterial Type Strains, Phase II (KMG-II): from individual species to whole genera.</title>
        <authorList>
            <person name="Goeker M."/>
        </authorList>
    </citation>
    <scope>NUCLEOTIDE SEQUENCE [LARGE SCALE GENOMIC DNA]</scope>
    <source>
        <strain evidence="5 8">DSM 17797</strain>
    </source>
</reference>
<dbReference type="Proteomes" id="UP000184384">
    <property type="component" value="Unassembled WGS sequence"/>
</dbReference>
<dbReference type="PANTHER" id="PTHR43179:SF12">
    <property type="entry name" value="GALACTOFURANOSYLTRANSFERASE GLFT2"/>
    <property type="match status" value="1"/>
</dbReference>
<evidence type="ECO:0000313" key="7">
    <source>
        <dbReference type="Proteomes" id="UP000184384"/>
    </source>
</evidence>
<evidence type="ECO:0000256" key="3">
    <source>
        <dbReference type="ARBA" id="ARBA00022679"/>
    </source>
</evidence>
<proteinExistence type="inferred from homology"/>
<dbReference type="Proteomes" id="UP000237771">
    <property type="component" value="Unassembled WGS sequence"/>
</dbReference>
<dbReference type="AlphaFoldDB" id="A0A1M5QKP9"/>
<keyword evidence="3 6" id="KW-0808">Transferase</keyword>
<accession>A0A1M5QKP9</accession>
<dbReference type="PANTHER" id="PTHR43179">
    <property type="entry name" value="RHAMNOSYLTRANSFERASE WBBL"/>
    <property type="match status" value="1"/>
</dbReference>
<evidence type="ECO:0000313" key="6">
    <source>
        <dbReference type="EMBL" id="SHH14486.1"/>
    </source>
</evidence>
<reference evidence="7" key="2">
    <citation type="submission" date="2016-11" db="EMBL/GenBank/DDBJ databases">
        <authorList>
            <person name="Varghese N."/>
            <person name="Submissions S."/>
        </authorList>
    </citation>
    <scope>NUCLEOTIDE SEQUENCE [LARGE SCALE GENOMIC DNA]</scope>
    <source>
        <strain evidence="7">DSM 19729</strain>
    </source>
</reference>
<organism evidence="6 7">
    <name type="scientific">Flavobacterium granuli</name>
    <dbReference type="NCBI Taxonomy" id="280093"/>
    <lineage>
        <taxon>Bacteria</taxon>
        <taxon>Pseudomonadati</taxon>
        <taxon>Bacteroidota</taxon>
        <taxon>Flavobacteriia</taxon>
        <taxon>Flavobacteriales</taxon>
        <taxon>Flavobacteriaceae</taxon>
        <taxon>Flavobacterium</taxon>
    </lineage>
</organism>
<name>A0A1M5QKP9_9FLAO</name>
<dbReference type="Gene3D" id="3.90.550.10">
    <property type="entry name" value="Spore Coat Polysaccharide Biosynthesis Protein SpsA, Chain A"/>
    <property type="match status" value="1"/>
</dbReference>
<reference evidence="6" key="1">
    <citation type="submission" date="2016-11" db="EMBL/GenBank/DDBJ databases">
        <authorList>
            <person name="Jaros S."/>
            <person name="Januszkiewicz K."/>
            <person name="Wedrychowicz H."/>
        </authorList>
    </citation>
    <scope>NUCLEOTIDE SEQUENCE [LARGE SCALE GENOMIC DNA]</scope>
    <source>
        <strain evidence="6">DSM 19729</strain>
    </source>
</reference>
<evidence type="ECO:0000259" key="4">
    <source>
        <dbReference type="Pfam" id="PF00535"/>
    </source>
</evidence>
<dbReference type="CDD" id="cd04186">
    <property type="entry name" value="GT_2_like_c"/>
    <property type="match status" value="1"/>
</dbReference>
<dbReference type="InterPro" id="IPR029044">
    <property type="entry name" value="Nucleotide-diphossugar_trans"/>
</dbReference>
<evidence type="ECO:0000256" key="2">
    <source>
        <dbReference type="ARBA" id="ARBA00022676"/>
    </source>
</evidence>
<dbReference type="STRING" id="280093.SAMN05443373_10834"/>